<evidence type="ECO:0000256" key="8">
    <source>
        <dbReference type="RuleBase" id="RU000461"/>
    </source>
</evidence>
<dbReference type="PRINTS" id="PR00385">
    <property type="entry name" value="P450"/>
</dbReference>
<sequence length="160" mass="18788">QKEILNSKNCEPLKWEDIQKMKYSWNVVSEVMRLQPPFQGTFREAMTDFTYEGFCIPAGWKVHWNAYSTHKDAKWFPDPEKFDPSRFEGNGPAPYTYVPFGGGPRMCPGREYARVVILIFMHNLITKFKWETVLPNEKIIVKTMPRPAKGLPIRLENQCW</sequence>
<evidence type="ECO:0000256" key="2">
    <source>
        <dbReference type="ARBA" id="ARBA00022617"/>
    </source>
</evidence>
<proteinExistence type="inferred from homology"/>
<dbReference type="PANTHER" id="PTHR24286">
    <property type="entry name" value="CYTOCHROME P450 26"/>
    <property type="match status" value="1"/>
</dbReference>
<dbReference type="EMBL" id="JABWDY010002025">
    <property type="protein sequence ID" value="KAF5206968.1"/>
    <property type="molecule type" value="Genomic_DNA"/>
</dbReference>
<dbReference type="InterPro" id="IPR017972">
    <property type="entry name" value="Cyt_P450_CS"/>
</dbReference>
<feature type="non-terminal residue" evidence="9">
    <location>
        <position position="1"/>
    </location>
</feature>
<comment type="caution">
    <text evidence="9">The sequence shown here is derived from an EMBL/GenBank/DDBJ whole genome shotgun (WGS) entry which is preliminary data.</text>
</comment>
<comment type="cofactor">
    <cofactor evidence="7">
        <name>heme</name>
        <dbReference type="ChEBI" id="CHEBI:30413"/>
    </cofactor>
</comment>
<dbReference type="PRINTS" id="PR00463">
    <property type="entry name" value="EP450I"/>
</dbReference>
<evidence type="ECO:0000256" key="6">
    <source>
        <dbReference type="ARBA" id="ARBA00023033"/>
    </source>
</evidence>
<evidence type="ECO:0000256" key="1">
    <source>
        <dbReference type="ARBA" id="ARBA00010617"/>
    </source>
</evidence>
<dbReference type="GO" id="GO:0005506">
    <property type="term" value="F:iron ion binding"/>
    <property type="evidence" value="ECO:0007669"/>
    <property type="project" value="InterPro"/>
</dbReference>
<keyword evidence="2 7" id="KW-0349">Heme</keyword>
<evidence type="ECO:0000256" key="3">
    <source>
        <dbReference type="ARBA" id="ARBA00022723"/>
    </source>
</evidence>
<dbReference type="Proteomes" id="UP000554482">
    <property type="component" value="Unassembled WGS sequence"/>
</dbReference>
<gene>
    <name evidence="9" type="ORF">FRX31_003445</name>
</gene>
<dbReference type="OrthoDB" id="3945418at2759"/>
<dbReference type="InterPro" id="IPR002401">
    <property type="entry name" value="Cyt_P450_E_grp-I"/>
</dbReference>
<feature type="binding site" description="axial binding residue" evidence="7">
    <location>
        <position position="107"/>
    </location>
    <ligand>
        <name>heme</name>
        <dbReference type="ChEBI" id="CHEBI:30413"/>
    </ligand>
    <ligandPart>
        <name>Fe</name>
        <dbReference type="ChEBI" id="CHEBI:18248"/>
    </ligandPart>
</feature>
<keyword evidence="10" id="KW-1185">Reference proteome</keyword>
<name>A0A7J6XDD8_THATH</name>
<dbReference type="AlphaFoldDB" id="A0A7J6XDD8"/>
<evidence type="ECO:0000313" key="10">
    <source>
        <dbReference type="Proteomes" id="UP000554482"/>
    </source>
</evidence>
<evidence type="ECO:0000256" key="7">
    <source>
        <dbReference type="PIRSR" id="PIRSR602401-1"/>
    </source>
</evidence>
<organism evidence="9 10">
    <name type="scientific">Thalictrum thalictroides</name>
    <name type="common">Rue-anemone</name>
    <name type="synonym">Anemone thalictroides</name>
    <dbReference type="NCBI Taxonomy" id="46969"/>
    <lineage>
        <taxon>Eukaryota</taxon>
        <taxon>Viridiplantae</taxon>
        <taxon>Streptophyta</taxon>
        <taxon>Embryophyta</taxon>
        <taxon>Tracheophyta</taxon>
        <taxon>Spermatophyta</taxon>
        <taxon>Magnoliopsida</taxon>
        <taxon>Ranunculales</taxon>
        <taxon>Ranunculaceae</taxon>
        <taxon>Thalictroideae</taxon>
        <taxon>Thalictrum</taxon>
    </lineage>
</organism>
<accession>A0A7J6XDD8</accession>
<protein>
    <submittedName>
        <fullName evidence="9">Beta-amyrin 28-oxidase-like</fullName>
    </submittedName>
</protein>
<dbReference type="GO" id="GO:0004497">
    <property type="term" value="F:monooxygenase activity"/>
    <property type="evidence" value="ECO:0007669"/>
    <property type="project" value="UniProtKB-KW"/>
</dbReference>
<dbReference type="PROSITE" id="PS00086">
    <property type="entry name" value="CYTOCHROME_P450"/>
    <property type="match status" value="1"/>
</dbReference>
<comment type="similarity">
    <text evidence="1 8">Belongs to the cytochrome P450 family.</text>
</comment>
<evidence type="ECO:0000256" key="4">
    <source>
        <dbReference type="ARBA" id="ARBA00023002"/>
    </source>
</evidence>
<keyword evidence="6 8" id="KW-0503">Monooxygenase</keyword>
<keyword evidence="4 8" id="KW-0560">Oxidoreductase</keyword>
<dbReference type="InterPro" id="IPR036396">
    <property type="entry name" value="Cyt_P450_sf"/>
</dbReference>
<dbReference type="SUPFAM" id="SSF48264">
    <property type="entry name" value="Cytochrome P450"/>
    <property type="match status" value="1"/>
</dbReference>
<evidence type="ECO:0000256" key="5">
    <source>
        <dbReference type="ARBA" id="ARBA00023004"/>
    </source>
</evidence>
<reference evidence="9 10" key="1">
    <citation type="submission" date="2020-06" db="EMBL/GenBank/DDBJ databases">
        <title>Transcriptomic and genomic resources for Thalictrum thalictroides and T. hernandezii: Facilitating candidate gene discovery in an emerging model plant lineage.</title>
        <authorList>
            <person name="Arias T."/>
            <person name="Riano-Pachon D.M."/>
            <person name="Di Stilio V.S."/>
        </authorList>
    </citation>
    <scope>NUCLEOTIDE SEQUENCE [LARGE SCALE GENOMIC DNA]</scope>
    <source>
        <strain evidence="10">cv. WT478/WT964</strain>
        <tissue evidence="9">Leaves</tissue>
    </source>
</reference>
<keyword evidence="3 7" id="KW-0479">Metal-binding</keyword>
<dbReference type="Gene3D" id="1.10.630.10">
    <property type="entry name" value="Cytochrome P450"/>
    <property type="match status" value="1"/>
</dbReference>
<dbReference type="GO" id="GO:0020037">
    <property type="term" value="F:heme binding"/>
    <property type="evidence" value="ECO:0007669"/>
    <property type="project" value="InterPro"/>
</dbReference>
<dbReference type="Pfam" id="PF00067">
    <property type="entry name" value="p450"/>
    <property type="match status" value="1"/>
</dbReference>
<dbReference type="GO" id="GO:0044550">
    <property type="term" value="P:secondary metabolite biosynthetic process"/>
    <property type="evidence" value="ECO:0007669"/>
    <property type="project" value="UniProtKB-ARBA"/>
</dbReference>
<dbReference type="InterPro" id="IPR001128">
    <property type="entry name" value="Cyt_P450"/>
</dbReference>
<dbReference type="GO" id="GO:0016705">
    <property type="term" value="F:oxidoreductase activity, acting on paired donors, with incorporation or reduction of molecular oxygen"/>
    <property type="evidence" value="ECO:0007669"/>
    <property type="project" value="InterPro"/>
</dbReference>
<dbReference type="PANTHER" id="PTHR24286:SF384">
    <property type="entry name" value="P450, PUTATIVE (EUROFUNG)-RELATED"/>
    <property type="match status" value="1"/>
</dbReference>
<evidence type="ECO:0000313" key="9">
    <source>
        <dbReference type="EMBL" id="KAF5206968.1"/>
    </source>
</evidence>
<keyword evidence="5 7" id="KW-0408">Iron</keyword>
<dbReference type="GO" id="GO:0016125">
    <property type="term" value="P:sterol metabolic process"/>
    <property type="evidence" value="ECO:0007669"/>
    <property type="project" value="TreeGrafter"/>
</dbReference>